<keyword evidence="2" id="KW-1185">Reference proteome</keyword>
<evidence type="ECO:0000313" key="2">
    <source>
        <dbReference type="Proteomes" id="UP000224877"/>
    </source>
</evidence>
<accession>A0A1B4XWD8</accession>
<sequence length="58" mass="6507">MSGFLSQQTASESKKHHVGLTKAIKYVSDDDVLIIEPIKFGDDVIKVINVTDDFKEKK</sequence>
<evidence type="ECO:0000313" key="1">
    <source>
        <dbReference type="EMBL" id="BAV39130.1"/>
    </source>
</evidence>
<protein>
    <submittedName>
        <fullName evidence="1">Uncharacterized protein</fullName>
    </submittedName>
</protein>
<name>A0A1B4XWD8_9CAUD</name>
<reference evidence="1 2" key="1">
    <citation type="submission" date="2016-07" db="EMBL/GenBank/DDBJ databases">
        <title>Characterization of three bacteriophages infecting bacteria isolated from shrimp culture pond water.</title>
        <authorList>
            <person name="Khoa H.V."/>
        </authorList>
    </citation>
    <scope>NUCLEOTIDE SEQUENCE [LARGE SCALE GENOMIC DNA]</scope>
</reference>
<proteinExistence type="predicted"/>
<dbReference type="EMBL" id="LC168164">
    <property type="protein sequence ID" value="BAV39130.1"/>
    <property type="molecule type" value="Genomic_DNA"/>
</dbReference>
<dbReference type="Proteomes" id="UP000224877">
    <property type="component" value="Segment"/>
</dbReference>
<gene>
    <name evidence="1" type="ORF">BPT24_008</name>
</gene>
<organism evidence="1 2">
    <name type="scientific">Tenacibaculum phage pT24</name>
    <dbReference type="NCBI Taxonomy" id="1880590"/>
    <lineage>
        <taxon>Viruses</taxon>
        <taxon>Duplodnaviria</taxon>
        <taxon>Heunggongvirae</taxon>
        <taxon>Uroviricota</taxon>
        <taxon>Caudoviricetes</taxon>
        <taxon>Kungbxnavirus</taxon>
        <taxon>Kungbxnavirus pT24</taxon>
    </lineage>
</organism>